<dbReference type="Proteomes" id="UP001484239">
    <property type="component" value="Unassembled WGS sequence"/>
</dbReference>
<dbReference type="SUPFAM" id="SSF50621">
    <property type="entry name" value="Alanine racemase C-terminal domain-like"/>
    <property type="match status" value="1"/>
</dbReference>
<dbReference type="InterPro" id="IPR022644">
    <property type="entry name" value="De-COase2_N"/>
</dbReference>
<evidence type="ECO:0000313" key="4">
    <source>
        <dbReference type="EMBL" id="MEK9500205.1"/>
    </source>
</evidence>
<keyword evidence="2" id="KW-0663">Pyridoxal phosphate</keyword>
<comment type="cofactor">
    <cofactor evidence="1">
        <name>pyridoxal 5'-phosphate</name>
        <dbReference type="ChEBI" id="CHEBI:597326"/>
    </cofactor>
</comment>
<dbReference type="PROSITE" id="PS00879">
    <property type="entry name" value="ODR_DC_2_2"/>
    <property type="match status" value="1"/>
</dbReference>
<dbReference type="InterPro" id="IPR022657">
    <property type="entry name" value="De-COase2_CS"/>
</dbReference>
<evidence type="ECO:0000256" key="1">
    <source>
        <dbReference type="ARBA" id="ARBA00001933"/>
    </source>
</evidence>
<dbReference type="EMBL" id="JBBHLI010000002">
    <property type="protein sequence ID" value="MEK9500205.1"/>
    <property type="molecule type" value="Genomic_DNA"/>
</dbReference>
<dbReference type="Gene3D" id="2.40.37.10">
    <property type="entry name" value="Lyase, Ornithine Decarboxylase, Chain A, domain 1"/>
    <property type="match status" value="1"/>
</dbReference>
<dbReference type="EC" id="5.1.1.1" evidence="4"/>
<proteinExistence type="predicted"/>
<evidence type="ECO:0000256" key="2">
    <source>
        <dbReference type="ARBA" id="ARBA00022898"/>
    </source>
</evidence>
<feature type="domain" description="Orn/DAP/Arg decarboxylase 2 N-terminal" evidence="3">
    <location>
        <begin position="58"/>
        <end position="251"/>
    </location>
</feature>
<dbReference type="PANTHER" id="PTHR43727">
    <property type="entry name" value="DIAMINOPIMELATE DECARBOXYLASE"/>
    <property type="match status" value="1"/>
</dbReference>
<dbReference type="InterPro" id="IPR000183">
    <property type="entry name" value="Orn/DAP/Arg_de-COase"/>
</dbReference>
<dbReference type="RefSeq" id="WP_405286408.1">
    <property type="nucleotide sequence ID" value="NZ_JBBHLI010000002.1"/>
</dbReference>
<accession>A0ABU9E644</accession>
<reference evidence="4 5" key="1">
    <citation type="submission" date="2024-02" db="EMBL/GenBank/DDBJ databases">
        <title>A novel Gemmatimonadota bacterium.</title>
        <authorList>
            <person name="Du Z.-J."/>
            <person name="Ye Y.-Q."/>
        </authorList>
    </citation>
    <scope>NUCLEOTIDE SEQUENCE [LARGE SCALE GENOMIC DNA]</scope>
    <source>
        <strain evidence="4 5">DH-20</strain>
    </source>
</reference>
<dbReference type="GO" id="GO:0008784">
    <property type="term" value="F:alanine racemase activity"/>
    <property type="evidence" value="ECO:0007669"/>
    <property type="project" value="UniProtKB-EC"/>
</dbReference>
<dbReference type="PRINTS" id="PR01179">
    <property type="entry name" value="ODADCRBXLASE"/>
</dbReference>
<comment type="caution">
    <text evidence="4">The sequence shown here is derived from an EMBL/GenBank/DDBJ whole genome shotgun (WGS) entry which is preliminary data.</text>
</comment>
<dbReference type="Pfam" id="PF02784">
    <property type="entry name" value="Orn_Arg_deC_N"/>
    <property type="match status" value="1"/>
</dbReference>
<dbReference type="Gene3D" id="3.20.20.10">
    <property type="entry name" value="Alanine racemase"/>
    <property type="match status" value="1"/>
</dbReference>
<dbReference type="SUPFAM" id="SSF51419">
    <property type="entry name" value="PLP-binding barrel"/>
    <property type="match status" value="1"/>
</dbReference>
<evidence type="ECO:0000259" key="3">
    <source>
        <dbReference type="Pfam" id="PF02784"/>
    </source>
</evidence>
<gene>
    <name evidence="4" type="ORF">WI372_04390</name>
</gene>
<evidence type="ECO:0000313" key="5">
    <source>
        <dbReference type="Proteomes" id="UP001484239"/>
    </source>
</evidence>
<organism evidence="4 5">
    <name type="scientific">Gaopeijia maritima</name>
    <dbReference type="NCBI Taxonomy" id="3119007"/>
    <lineage>
        <taxon>Bacteria</taxon>
        <taxon>Pseudomonadati</taxon>
        <taxon>Gemmatimonadota</taxon>
        <taxon>Longimicrobiia</taxon>
        <taxon>Gaopeijiales</taxon>
        <taxon>Gaopeijiaceae</taxon>
        <taxon>Gaopeijia</taxon>
    </lineage>
</organism>
<dbReference type="InterPro" id="IPR009006">
    <property type="entry name" value="Ala_racemase/Decarboxylase_C"/>
</dbReference>
<protein>
    <submittedName>
        <fullName evidence="4">Alanine racemase</fullName>
        <ecNumber evidence="4">5.1.1.1</ecNumber>
    </submittedName>
</protein>
<name>A0ABU9E644_9BACT</name>
<dbReference type="PANTHER" id="PTHR43727:SF2">
    <property type="entry name" value="GROUP IV DECARBOXYLASE"/>
    <property type="match status" value="1"/>
</dbReference>
<keyword evidence="4" id="KW-0413">Isomerase</keyword>
<keyword evidence="5" id="KW-1185">Reference proteome</keyword>
<dbReference type="InterPro" id="IPR029066">
    <property type="entry name" value="PLP-binding_barrel"/>
</dbReference>
<sequence>MTLPALPARPIPWLSDLLDDAERCRALLDRWGSPLHLHRPDRLPLNAARYLDAAAAAGVDLDLFFARKANKALSYVDHARTAGLGIDVASENELRQAIDRGVEGARIVVTAAVKSPDLLRLAARHGACVVIDHPAEVAALREVARAVPDHGPVEVALRLRGFQLPGGHHTSRFGVSVEELPTVLESLGQGQRDGLATVGLHFHLDGYAAMDRAAAIDQCITLGSTLRQRGLPIRFIDMGGGFPVQYAAEAAHWELFLETLDGALLGERPPITFGNTGFGRLRSDEGTLAGRPAVYPHAQSPVGAAWMESILTARRAKTDQTVGKGLIEAELTLRAEPGRALLDSCGATLARVEFVKSGAGAEKLVGVAMNGSNCRTRKSELLTDPWHVMAGGGGEDAEECEGYLVGAWCAEDDLITSRRLAFPHGVAPDDLIVFPNTAGYYMHFVESRSHQLPLPNNVVLGTTADDDRLDDIDRISPD</sequence>